<dbReference type="InterPro" id="IPR000489">
    <property type="entry name" value="Pterin-binding_dom"/>
</dbReference>
<dbReference type="InterPro" id="IPR011005">
    <property type="entry name" value="Dihydropteroate_synth-like_sf"/>
</dbReference>
<proteinExistence type="predicted"/>
<protein>
    <submittedName>
        <fullName evidence="3">Dihydropteroate synthase</fullName>
    </submittedName>
</protein>
<name>A0A9W6N2G5_9HYPH</name>
<evidence type="ECO:0000313" key="3">
    <source>
        <dbReference type="EMBL" id="GLK75939.1"/>
    </source>
</evidence>
<dbReference type="Pfam" id="PF20123">
    <property type="entry name" value="DUF6513"/>
    <property type="match status" value="1"/>
</dbReference>
<reference evidence="3" key="1">
    <citation type="journal article" date="2014" name="Int. J. Syst. Evol. Microbiol.">
        <title>Complete genome sequence of Corynebacterium casei LMG S-19264T (=DSM 44701T), isolated from a smear-ripened cheese.</title>
        <authorList>
            <consortium name="US DOE Joint Genome Institute (JGI-PGF)"/>
            <person name="Walter F."/>
            <person name="Albersmeier A."/>
            <person name="Kalinowski J."/>
            <person name="Ruckert C."/>
        </authorList>
    </citation>
    <scope>NUCLEOTIDE SEQUENCE</scope>
    <source>
        <strain evidence="3">VKM B-2555</strain>
    </source>
</reference>
<evidence type="ECO:0000259" key="2">
    <source>
        <dbReference type="PROSITE" id="PS50972"/>
    </source>
</evidence>
<gene>
    <name evidence="3" type="ORF">GCM10008171_11930</name>
</gene>
<feature type="compositionally biased region" description="Basic and acidic residues" evidence="1">
    <location>
        <begin position="467"/>
        <end position="479"/>
    </location>
</feature>
<comment type="caution">
    <text evidence="3">The sequence shown here is derived from an EMBL/GenBank/DDBJ whole genome shotgun (WGS) entry which is preliminary data.</text>
</comment>
<dbReference type="PROSITE" id="PS50972">
    <property type="entry name" value="PTERIN_BINDING"/>
    <property type="match status" value="1"/>
</dbReference>
<evidence type="ECO:0000256" key="1">
    <source>
        <dbReference type="SAM" id="MobiDB-lite"/>
    </source>
</evidence>
<dbReference type="SUPFAM" id="SSF51717">
    <property type="entry name" value="Dihydropteroate synthetase-like"/>
    <property type="match status" value="1"/>
</dbReference>
<dbReference type="RefSeq" id="WP_271203869.1">
    <property type="nucleotide sequence ID" value="NZ_BSFK01000005.1"/>
</dbReference>
<dbReference type="AlphaFoldDB" id="A0A9W6N2G5"/>
<sequence length="496" mass="53795">MSGGEAEKVALVTGSLAEARLERLAASLASEALQPQVVNVGVKVAALMTAEILERRLKLPEGVDRAVLPGRFRGDLERLSRFFGVPFERGPEELADLPTFFGRGGLEPDLSRHDCLIFAEIVDATMLSHDELIEKSRRLRADGADVIDLGCLPDTPYPHLEDHIGALIADGARVSVDSANADELARANRAGASYLLSLSEKTLAIADEGDATPILVPASPADMDSLLRAMDALEARGRAYLADPILDPIHFGFTDSVVRYAELRRLRPNAPILMGIGNVTELTDADTTGINAILMGMISELNVQAVLAVQVSPHCRTAVREFDRARREYFAAREIGSLPQGFGGGLMALRDRRPVTSTAADLDELARDIRDRNYRIEVSEKGVHVFNKDGHHIGADPFDLYPHLAVEGDPGHAFYLGVEIARAEIAFRLGKRYTQDEPLKFGVAGETAESLEQAHKLSFKNAGSTLAEKREERAKRAPKTEQPTEPASGGAEEPTS</sequence>
<dbReference type="Proteomes" id="UP001143364">
    <property type="component" value="Unassembled WGS sequence"/>
</dbReference>
<evidence type="ECO:0000313" key="4">
    <source>
        <dbReference type="Proteomes" id="UP001143364"/>
    </source>
</evidence>
<dbReference type="InterPro" id="IPR045406">
    <property type="entry name" value="DUF6513"/>
</dbReference>
<dbReference type="GO" id="GO:0042558">
    <property type="term" value="P:pteridine-containing compound metabolic process"/>
    <property type="evidence" value="ECO:0007669"/>
    <property type="project" value="InterPro"/>
</dbReference>
<feature type="domain" description="Pterin-binding" evidence="2">
    <location>
        <begin position="98"/>
        <end position="330"/>
    </location>
</feature>
<reference evidence="3" key="2">
    <citation type="submission" date="2023-01" db="EMBL/GenBank/DDBJ databases">
        <authorList>
            <person name="Sun Q."/>
            <person name="Evtushenko L."/>
        </authorList>
    </citation>
    <scope>NUCLEOTIDE SEQUENCE</scope>
    <source>
        <strain evidence="3">VKM B-2555</strain>
    </source>
</reference>
<feature type="region of interest" description="Disordered" evidence="1">
    <location>
        <begin position="459"/>
        <end position="496"/>
    </location>
</feature>
<accession>A0A9W6N2G5</accession>
<dbReference type="EMBL" id="BSFK01000005">
    <property type="protein sequence ID" value="GLK75939.1"/>
    <property type="molecule type" value="Genomic_DNA"/>
</dbReference>
<organism evidence="3 4">
    <name type="scientific">Methylopila jiangsuensis</name>
    <dbReference type="NCBI Taxonomy" id="586230"/>
    <lineage>
        <taxon>Bacteria</taxon>
        <taxon>Pseudomonadati</taxon>
        <taxon>Pseudomonadota</taxon>
        <taxon>Alphaproteobacteria</taxon>
        <taxon>Hyphomicrobiales</taxon>
        <taxon>Methylopilaceae</taxon>
        <taxon>Methylopila</taxon>
    </lineage>
</organism>
<keyword evidence="4" id="KW-1185">Reference proteome</keyword>